<accession>A0A177J4D1</accession>
<gene>
    <name evidence="14" type="ORF">F8B43_4082</name>
</gene>
<dbReference type="AlphaFoldDB" id="A0A177J4D1"/>
<dbReference type="GO" id="GO:0046983">
    <property type="term" value="F:protein dimerization activity"/>
    <property type="evidence" value="ECO:0007669"/>
    <property type="project" value="InterPro"/>
</dbReference>
<keyword evidence="9" id="KW-0010">Activator</keyword>
<comment type="caution">
    <text evidence="14">The sequence shown here is derived from an EMBL/GenBank/DDBJ whole genome shotgun (WGS) entry which is preliminary data.</text>
</comment>
<evidence type="ECO:0000256" key="10">
    <source>
        <dbReference type="ARBA" id="ARBA00023163"/>
    </source>
</evidence>
<dbReference type="SMART" id="SM00347">
    <property type="entry name" value="HTH_MARR"/>
    <property type="match status" value="1"/>
</dbReference>
<evidence type="ECO:0000256" key="5">
    <source>
        <dbReference type="ARBA" id="ARBA00022490"/>
    </source>
</evidence>
<evidence type="ECO:0000256" key="12">
    <source>
        <dbReference type="ARBA" id="ARBA00025185"/>
    </source>
</evidence>
<comment type="subunit">
    <text evidence="3">Homodimer.</text>
</comment>
<dbReference type="NCBIfam" id="NF008273">
    <property type="entry name" value="PRK11050.1"/>
    <property type="match status" value="1"/>
</dbReference>
<dbReference type="SMART" id="SM00529">
    <property type="entry name" value="HTH_DTXR"/>
    <property type="match status" value="1"/>
</dbReference>
<dbReference type="InterPro" id="IPR000835">
    <property type="entry name" value="HTH_MarR-typ"/>
</dbReference>
<dbReference type="Pfam" id="PF02742">
    <property type="entry name" value="Fe_dep_repr_C"/>
    <property type="match status" value="1"/>
</dbReference>
<evidence type="ECO:0000256" key="7">
    <source>
        <dbReference type="ARBA" id="ARBA00023015"/>
    </source>
</evidence>
<proteinExistence type="inferred from homology"/>
<dbReference type="SUPFAM" id="SSF46785">
    <property type="entry name" value="Winged helix' DNA-binding domain"/>
    <property type="match status" value="1"/>
</dbReference>
<comment type="subcellular location">
    <subcellularLocation>
        <location evidence="1">Cytoplasm</location>
    </subcellularLocation>
</comment>
<dbReference type="RefSeq" id="WP_041371650.1">
    <property type="nucleotide sequence ID" value="NZ_JAQYXN010000001.1"/>
</dbReference>
<name>A0A177J4D1_9HYPH</name>
<dbReference type="InterPro" id="IPR022689">
    <property type="entry name" value="Iron_dep_repressor"/>
</dbReference>
<sequence length="178" mass="19464">MQDAPREMGQEAAREPAGEPGREPGREPLRAGADAPLVDAEVHVESFRQAREARRLELVEDYVELIADLIGDGGEARQVDIAARLGVAQPTVAKMLKRLAEDGLVQQRPYRGVFLTAAGQALAEQSRERHRIVERFLCAVGVSAETARRDAEGIEHHVSAETLEAFRRFADAKLSASS</sequence>
<evidence type="ECO:0000256" key="13">
    <source>
        <dbReference type="ARBA" id="ARBA00032593"/>
    </source>
</evidence>
<evidence type="ECO:0000256" key="1">
    <source>
        <dbReference type="ARBA" id="ARBA00004496"/>
    </source>
</evidence>
<dbReference type="GO" id="GO:0005737">
    <property type="term" value="C:cytoplasm"/>
    <property type="evidence" value="ECO:0007669"/>
    <property type="project" value="UniProtKB-SubCell"/>
</dbReference>
<dbReference type="PROSITE" id="PS50944">
    <property type="entry name" value="HTH_DTXR"/>
    <property type="match status" value="1"/>
</dbReference>
<dbReference type="SUPFAM" id="SSF47979">
    <property type="entry name" value="Iron-dependent repressor protein, dimerization domain"/>
    <property type="match status" value="1"/>
</dbReference>
<dbReference type="InterPro" id="IPR022687">
    <property type="entry name" value="HTH_DTXR"/>
</dbReference>
<organism evidence="14 15">
    <name type="scientific">Methylorubrum populi</name>
    <dbReference type="NCBI Taxonomy" id="223967"/>
    <lineage>
        <taxon>Bacteria</taxon>
        <taxon>Pseudomonadati</taxon>
        <taxon>Pseudomonadota</taxon>
        <taxon>Alphaproteobacteria</taxon>
        <taxon>Hyphomicrobiales</taxon>
        <taxon>Methylobacteriaceae</taxon>
        <taxon>Methylorubrum</taxon>
    </lineage>
</organism>
<evidence type="ECO:0000313" key="15">
    <source>
        <dbReference type="Proteomes" id="UP000469949"/>
    </source>
</evidence>
<dbReference type="InterPro" id="IPR050536">
    <property type="entry name" value="DtxR_MntR_Metal-Reg"/>
</dbReference>
<keyword evidence="5" id="KW-0963">Cytoplasm</keyword>
<reference evidence="14 15" key="1">
    <citation type="submission" date="2019-10" db="EMBL/GenBank/DDBJ databases">
        <title>Draft Genome Sequence of the Caffeine Degrading Methylotroph Methylorubrum populi PINKEL.</title>
        <authorList>
            <person name="Dawson S.C."/>
            <person name="Zhang X."/>
            <person name="Wright M.E."/>
            <person name="Sharma G."/>
            <person name="Langner J.T."/>
            <person name="Ditty J.L."/>
            <person name="Subuyuj G.A."/>
        </authorList>
    </citation>
    <scope>NUCLEOTIDE SEQUENCE [LARGE SCALE GENOMIC DNA]</scope>
    <source>
        <strain evidence="14 15">Pinkel</strain>
    </source>
</reference>
<evidence type="ECO:0000256" key="6">
    <source>
        <dbReference type="ARBA" id="ARBA00022491"/>
    </source>
</evidence>
<evidence type="ECO:0000256" key="11">
    <source>
        <dbReference type="ARBA" id="ARBA00023211"/>
    </source>
</evidence>
<evidence type="ECO:0000256" key="3">
    <source>
        <dbReference type="ARBA" id="ARBA00011738"/>
    </source>
</evidence>
<evidence type="ECO:0000256" key="4">
    <source>
        <dbReference type="ARBA" id="ARBA00022386"/>
    </source>
</evidence>
<dbReference type="InterPro" id="IPR036390">
    <property type="entry name" value="WH_DNA-bd_sf"/>
</dbReference>
<comment type="similarity">
    <text evidence="2">Belongs to the DtxR/MntR family.</text>
</comment>
<dbReference type="PANTHER" id="PTHR33238:SF11">
    <property type="entry name" value="TRANSCRIPTIONAL REGULATOR MNTR"/>
    <property type="match status" value="1"/>
</dbReference>
<keyword evidence="6" id="KW-0678">Repressor</keyword>
<comment type="function">
    <text evidence="12">In the presence of manganese, represses expression of mntH and mntS. Up-regulates expression of mntP.</text>
</comment>
<protein>
    <recommendedName>
        <fullName evidence="4">Transcriptional regulator MntR</fullName>
    </recommendedName>
    <alternativeName>
        <fullName evidence="13">Manganese transport regulator</fullName>
    </alternativeName>
</protein>
<dbReference type="Proteomes" id="UP000469949">
    <property type="component" value="Unassembled WGS sequence"/>
</dbReference>
<dbReference type="GO" id="GO:0003677">
    <property type="term" value="F:DNA binding"/>
    <property type="evidence" value="ECO:0007669"/>
    <property type="project" value="UniProtKB-KW"/>
</dbReference>
<dbReference type="Pfam" id="PF01325">
    <property type="entry name" value="Fe_dep_repress"/>
    <property type="match status" value="1"/>
</dbReference>
<dbReference type="PANTHER" id="PTHR33238">
    <property type="entry name" value="IRON (METAL) DEPENDENT REPRESSOR, DTXR FAMILY"/>
    <property type="match status" value="1"/>
</dbReference>
<dbReference type="InterPro" id="IPR036421">
    <property type="entry name" value="Fe_dep_repressor_sf"/>
</dbReference>
<keyword evidence="11" id="KW-0464">Manganese</keyword>
<dbReference type="EMBL" id="WEKV01000016">
    <property type="protein sequence ID" value="KAB7783520.1"/>
    <property type="molecule type" value="Genomic_DNA"/>
</dbReference>
<evidence type="ECO:0000313" key="14">
    <source>
        <dbReference type="EMBL" id="KAB7783520.1"/>
    </source>
</evidence>
<keyword evidence="10" id="KW-0804">Transcription</keyword>
<keyword evidence="8" id="KW-0238">DNA-binding</keyword>
<dbReference type="GO" id="GO:0046914">
    <property type="term" value="F:transition metal ion binding"/>
    <property type="evidence" value="ECO:0007669"/>
    <property type="project" value="InterPro"/>
</dbReference>
<dbReference type="Gene3D" id="1.10.60.10">
    <property type="entry name" value="Iron dependent repressor, metal binding and dimerisation domain"/>
    <property type="match status" value="1"/>
</dbReference>
<dbReference type="InterPro" id="IPR001367">
    <property type="entry name" value="Fe_dep_repressor"/>
</dbReference>
<evidence type="ECO:0000256" key="2">
    <source>
        <dbReference type="ARBA" id="ARBA00007871"/>
    </source>
</evidence>
<evidence type="ECO:0000256" key="9">
    <source>
        <dbReference type="ARBA" id="ARBA00023159"/>
    </source>
</evidence>
<keyword evidence="7" id="KW-0805">Transcription regulation</keyword>
<dbReference type="GO" id="GO:0003700">
    <property type="term" value="F:DNA-binding transcription factor activity"/>
    <property type="evidence" value="ECO:0007669"/>
    <property type="project" value="InterPro"/>
</dbReference>
<dbReference type="InterPro" id="IPR036388">
    <property type="entry name" value="WH-like_DNA-bd_sf"/>
</dbReference>
<dbReference type="Gene3D" id="1.10.10.10">
    <property type="entry name" value="Winged helix-like DNA-binding domain superfamily/Winged helix DNA-binding domain"/>
    <property type="match status" value="1"/>
</dbReference>
<evidence type="ECO:0000256" key="8">
    <source>
        <dbReference type="ARBA" id="ARBA00023125"/>
    </source>
</evidence>